<dbReference type="RefSeq" id="WP_353945085.1">
    <property type="nucleotide sequence ID" value="NZ_CP159534.1"/>
</dbReference>
<feature type="transmembrane region" description="Helical" evidence="1">
    <location>
        <begin position="281"/>
        <end position="305"/>
    </location>
</feature>
<protein>
    <submittedName>
        <fullName evidence="2">Uncharacterized protein</fullName>
    </submittedName>
</protein>
<evidence type="ECO:0000256" key="1">
    <source>
        <dbReference type="SAM" id="Phobius"/>
    </source>
</evidence>
<dbReference type="AlphaFoldDB" id="A0AAU8IZE9"/>
<keyword evidence="1" id="KW-0472">Membrane</keyword>
<dbReference type="EMBL" id="CP159534">
    <property type="protein sequence ID" value="XCJ73626.1"/>
    <property type="molecule type" value="Genomic_DNA"/>
</dbReference>
<name>A0AAU8IZE9_9ACTN</name>
<keyword evidence="1" id="KW-0812">Transmembrane</keyword>
<reference evidence="2" key="1">
    <citation type="submission" date="2024-06" db="EMBL/GenBank/DDBJ databases">
        <title>Streptomyces sp. strain HUAS MG91 genome sequences.</title>
        <authorList>
            <person name="Mo P."/>
        </authorList>
    </citation>
    <scope>NUCLEOTIDE SEQUENCE</scope>
    <source>
        <strain evidence="2">HUAS MG91</strain>
    </source>
</reference>
<keyword evidence="1" id="KW-1133">Transmembrane helix</keyword>
<organism evidence="2">
    <name type="scientific">Streptomyces tabacisoli</name>
    <dbReference type="NCBI Taxonomy" id="3156398"/>
    <lineage>
        <taxon>Bacteria</taxon>
        <taxon>Bacillati</taxon>
        <taxon>Actinomycetota</taxon>
        <taxon>Actinomycetes</taxon>
        <taxon>Kitasatosporales</taxon>
        <taxon>Streptomycetaceae</taxon>
        <taxon>Streptomyces</taxon>
    </lineage>
</organism>
<feature type="transmembrane region" description="Helical" evidence="1">
    <location>
        <begin position="311"/>
        <end position="330"/>
    </location>
</feature>
<gene>
    <name evidence="2" type="ORF">ABII15_28325</name>
</gene>
<sequence>MVTLLALAMGTPQCPEPMQRIVDAGAEFTHVQVEKVSDVQFHDPSHGRSSYTSTAVVRLAPTAGEESVTATVHPRTDARPQSGTKVSVLHAPSRPELGAVAGDEDSLGWAVRGFTMQPSKRWFAVILWAAGIGLSVISISRNYMPRSSSRRRGTALAVRGTLQGPGLFRRGGKRQTCLKVVTASSRTAHFLIPIAEDHLPGSLTGQELWLCFDVRRGAGNTPSSESPAPAALVSDDGWVMHGMLHPDDAHMMAAEGCSVEKTGARNSDPRALWLWDPRSAWLLYVPRTVLLLTAALIACAALLTFDVTGVWRWMIGLSGAAAGLTVCVLVTPEPRRSPIRAAGYEDGTGPT</sequence>
<evidence type="ECO:0000313" key="2">
    <source>
        <dbReference type="EMBL" id="XCJ73626.1"/>
    </source>
</evidence>
<proteinExistence type="predicted"/>
<dbReference type="KEGG" id="stac:ABII15_28325"/>
<accession>A0AAU8IZE9</accession>
<feature type="transmembrane region" description="Helical" evidence="1">
    <location>
        <begin position="122"/>
        <end position="143"/>
    </location>
</feature>